<evidence type="ECO:0000256" key="2">
    <source>
        <dbReference type="ARBA" id="ARBA00022692"/>
    </source>
</evidence>
<dbReference type="EMBL" id="GECU01032412">
    <property type="protein sequence ID" value="JAS75294.1"/>
    <property type="molecule type" value="Transcribed_RNA"/>
</dbReference>
<feature type="transmembrane region" description="Helical" evidence="5">
    <location>
        <begin position="123"/>
        <end position="146"/>
    </location>
</feature>
<dbReference type="PANTHER" id="PTHR23507:SF1">
    <property type="entry name" value="FI18259P1-RELATED"/>
    <property type="match status" value="1"/>
</dbReference>
<sequence>YGFYSAYKFIIIFFGTLVTLGVFSRLLSIPDAVIGVISCVTLIIASLGYTFSTAAWEMFLYSVVDFTHGAGLAVVASIVSKSVDDTELGQVNGILGVADALFPLINLPLYSQVYNHTFVNMPGAFFLLSAIYGAIALVIFGVVYFIQRMQHSQETFQESSKL</sequence>
<keyword evidence="3 5" id="KW-1133">Transmembrane helix</keyword>
<evidence type="ECO:0000313" key="6">
    <source>
        <dbReference type="EMBL" id="JAS75294.1"/>
    </source>
</evidence>
<reference evidence="6" key="1">
    <citation type="submission" date="2015-11" db="EMBL/GenBank/DDBJ databases">
        <title>De novo transcriptome assembly of four potential Pierce s Disease insect vectors from Arizona vineyards.</title>
        <authorList>
            <person name="Tassone E.E."/>
        </authorList>
    </citation>
    <scope>NUCLEOTIDE SEQUENCE</scope>
</reference>
<keyword evidence="2 5" id="KW-0812">Transmembrane</keyword>
<feature type="transmembrane region" description="Helical" evidence="5">
    <location>
        <begin position="33"/>
        <end position="52"/>
    </location>
</feature>
<gene>
    <name evidence="6" type="ORF">g.55896</name>
</gene>
<dbReference type="AlphaFoldDB" id="A0A1B6HKT5"/>
<protein>
    <recommendedName>
        <fullName evidence="7">Major facilitator superfamily (MFS) profile domain-containing protein</fullName>
    </recommendedName>
</protein>
<dbReference type="SUPFAM" id="SSF103473">
    <property type="entry name" value="MFS general substrate transporter"/>
    <property type="match status" value="1"/>
</dbReference>
<dbReference type="GO" id="GO:0016020">
    <property type="term" value="C:membrane"/>
    <property type="evidence" value="ECO:0007669"/>
    <property type="project" value="UniProtKB-SubCell"/>
</dbReference>
<evidence type="ECO:0000256" key="4">
    <source>
        <dbReference type="ARBA" id="ARBA00023136"/>
    </source>
</evidence>
<evidence type="ECO:0008006" key="7">
    <source>
        <dbReference type="Google" id="ProtNLM"/>
    </source>
</evidence>
<evidence type="ECO:0000256" key="5">
    <source>
        <dbReference type="SAM" id="Phobius"/>
    </source>
</evidence>
<accession>A0A1B6HKT5</accession>
<dbReference type="PANTHER" id="PTHR23507">
    <property type="entry name" value="ZGC:174356"/>
    <property type="match status" value="1"/>
</dbReference>
<keyword evidence="4 5" id="KW-0472">Membrane</keyword>
<comment type="subcellular location">
    <subcellularLocation>
        <location evidence="1">Membrane</location>
        <topology evidence="1">Multi-pass membrane protein</topology>
    </subcellularLocation>
</comment>
<feature type="non-terminal residue" evidence="6">
    <location>
        <position position="1"/>
    </location>
</feature>
<dbReference type="InterPro" id="IPR036259">
    <property type="entry name" value="MFS_trans_sf"/>
</dbReference>
<organism evidence="6">
    <name type="scientific">Homalodisca liturata</name>
    <dbReference type="NCBI Taxonomy" id="320908"/>
    <lineage>
        <taxon>Eukaryota</taxon>
        <taxon>Metazoa</taxon>
        <taxon>Ecdysozoa</taxon>
        <taxon>Arthropoda</taxon>
        <taxon>Hexapoda</taxon>
        <taxon>Insecta</taxon>
        <taxon>Pterygota</taxon>
        <taxon>Neoptera</taxon>
        <taxon>Paraneoptera</taxon>
        <taxon>Hemiptera</taxon>
        <taxon>Auchenorrhyncha</taxon>
        <taxon>Membracoidea</taxon>
        <taxon>Cicadellidae</taxon>
        <taxon>Cicadellinae</taxon>
        <taxon>Proconiini</taxon>
        <taxon>Homalodisca</taxon>
    </lineage>
</organism>
<evidence type="ECO:0000256" key="1">
    <source>
        <dbReference type="ARBA" id="ARBA00004141"/>
    </source>
</evidence>
<name>A0A1B6HKT5_9HEMI</name>
<dbReference type="GO" id="GO:0022857">
    <property type="term" value="F:transmembrane transporter activity"/>
    <property type="evidence" value="ECO:0007669"/>
    <property type="project" value="TreeGrafter"/>
</dbReference>
<proteinExistence type="predicted"/>
<dbReference type="Gene3D" id="1.20.1250.20">
    <property type="entry name" value="MFS general substrate transporter like domains"/>
    <property type="match status" value="1"/>
</dbReference>
<evidence type="ECO:0000256" key="3">
    <source>
        <dbReference type="ARBA" id="ARBA00022989"/>
    </source>
</evidence>
<feature type="transmembrane region" description="Helical" evidence="5">
    <location>
        <begin position="6"/>
        <end position="26"/>
    </location>
</feature>